<organism evidence="2">
    <name type="scientific">Anguilla anguilla</name>
    <name type="common">European freshwater eel</name>
    <name type="synonym">Muraena anguilla</name>
    <dbReference type="NCBI Taxonomy" id="7936"/>
    <lineage>
        <taxon>Eukaryota</taxon>
        <taxon>Metazoa</taxon>
        <taxon>Chordata</taxon>
        <taxon>Craniata</taxon>
        <taxon>Vertebrata</taxon>
        <taxon>Euteleostomi</taxon>
        <taxon>Actinopterygii</taxon>
        <taxon>Neopterygii</taxon>
        <taxon>Teleostei</taxon>
        <taxon>Anguilliformes</taxon>
        <taxon>Anguillidae</taxon>
        <taxon>Anguilla</taxon>
    </lineage>
</organism>
<dbReference type="EMBL" id="GBXM01019281">
    <property type="protein sequence ID" value="JAH89296.1"/>
    <property type="molecule type" value="Transcribed_RNA"/>
</dbReference>
<accession>A0A0E9WG94</accession>
<dbReference type="AlphaFoldDB" id="A0A0E9WG94"/>
<feature type="region of interest" description="Disordered" evidence="1">
    <location>
        <begin position="1"/>
        <end position="25"/>
    </location>
</feature>
<reference evidence="2" key="2">
    <citation type="journal article" date="2015" name="Fish Shellfish Immunol.">
        <title>Early steps in the European eel (Anguilla anguilla)-Vibrio vulnificus interaction in the gills: Role of the RtxA13 toxin.</title>
        <authorList>
            <person name="Callol A."/>
            <person name="Pajuelo D."/>
            <person name="Ebbesson L."/>
            <person name="Teles M."/>
            <person name="MacKenzie S."/>
            <person name="Amaro C."/>
        </authorList>
    </citation>
    <scope>NUCLEOTIDE SEQUENCE</scope>
</reference>
<protein>
    <submittedName>
        <fullName evidence="2">Uncharacterized protein</fullName>
    </submittedName>
</protein>
<sequence>MPTSVPDPNFFTKSPARNSPNTLPDLTVTPGQGIIEAYFDSAVHFPMNGFTHFSLSFQSTFQLSLTVLVRYRSRGDI</sequence>
<evidence type="ECO:0000313" key="2">
    <source>
        <dbReference type="EMBL" id="JAH89296.1"/>
    </source>
</evidence>
<feature type="compositionally biased region" description="Polar residues" evidence="1">
    <location>
        <begin position="11"/>
        <end position="24"/>
    </location>
</feature>
<proteinExistence type="predicted"/>
<evidence type="ECO:0000256" key="1">
    <source>
        <dbReference type="SAM" id="MobiDB-lite"/>
    </source>
</evidence>
<reference evidence="2" key="1">
    <citation type="submission" date="2014-11" db="EMBL/GenBank/DDBJ databases">
        <authorList>
            <person name="Amaro Gonzalez C."/>
        </authorList>
    </citation>
    <scope>NUCLEOTIDE SEQUENCE</scope>
</reference>
<name>A0A0E9WG94_ANGAN</name>